<proteinExistence type="predicted"/>
<comment type="caution">
    <text evidence="1">The sequence shown here is derived from an EMBL/GenBank/DDBJ whole genome shotgun (WGS) entry which is preliminary data.</text>
</comment>
<name>A0ACA9MY19_9GLOM</name>
<gene>
    <name evidence="1" type="ORF">SPELUC_LOCUS7678</name>
</gene>
<dbReference type="Proteomes" id="UP000789366">
    <property type="component" value="Unassembled WGS sequence"/>
</dbReference>
<feature type="non-terminal residue" evidence="1">
    <location>
        <position position="136"/>
    </location>
</feature>
<organism evidence="1 2">
    <name type="scientific">Cetraspora pellucida</name>
    <dbReference type="NCBI Taxonomy" id="1433469"/>
    <lineage>
        <taxon>Eukaryota</taxon>
        <taxon>Fungi</taxon>
        <taxon>Fungi incertae sedis</taxon>
        <taxon>Mucoromycota</taxon>
        <taxon>Glomeromycotina</taxon>
        <taxon>Glomeromycetes</taxon>
        <taxon>Diversisporales</taxon>
        <taxon>Gigasporaceae</taxon>
        <taxon>Cetraspora</taxon>
    </lineage>
</organism>
<keyword evidence="2" id="KW-1185">Reference proteome</keyword>
<evidence type="ECO:0000313" key="1">
    <source>
        <dbReference type="EMBL" id="CAG8615868.1"/>
    </source>
</evidence>
<evidence type="ECO:0000313" key="2">
    <source>
        <dbReference type="Proteomes" id="UP000789366"/>
    </source>
</evidence>
<sequence>MSKEFGILNEKLKTRTPLEIKGQFIDLFEFYKYGKLLPMLQATICVKGKTIRTPSITFTPRSIHCNLTEQQLWSFRKNPFTLIFADDSDFDTLDSKFKDIYFAEGISVKSGWIIDSKNQNIWVYVAIIMVGKILIQ</sequence>
<accession>A0ACA9MY19</accession>
<reference evidence="1" key="1">
    <citation type="submission" date="2021-06" db="EMBL/GenBank/DDBJ databases">
        <authorList>
            <person name="Kallberg Y."/>
            <person name="Tangrot J."/>
            <person name="Rosling A."/>
        </authorList>
    </citation>
    <scope>NUCLEOTIDE SEQUENCE</scope>
    <source>
        <strain evidence="1">28 12/20/2015</strain>
    </source>
</reference>
<protein>
    <submittedName>
        <fullName evidence="1">4296_t:CDS:1</fullName>
    </submittedName>
</protein>
<dbReference type="EMBL" id="CAJVPW010010475">
    <property type="protein sequence ID" value="CAG8615868.1"/>
    <property type="molecule type" value="Genomic_DNA"/>
</dbReference>